<accession>A0RYS3</accession>
<dbReference type="InterPro" id="IPR050725">
    <property type="entry name" value="CysQ/Inositol_MonoPase"/>
</dbReference>
<evidence type="ECO:0000313" key="4">
    <source>
        <dbReference type="Proteomes" id="UP000000758"/>
    </source>
</evidence>
<dbReference type="InterPro" id="IPR000760">
    <property type="entry name" value="Inositol_monophosphatase-like"/>
</dbReference>
<gene>
    <name evidence="3" type="ordered locus">CENSYa_1881</name>
</gene>
<sequence length="260" mass="28223">MITPPVRGGMPELGRALEAAERAGRAVMDVYRTEFEHDTKADGSPVTGADLASNQVIREMLEGSGHRILSEEDADDGSRLGERTLWIVDPLDGTSDFVDRTGEFTVMIALVRDGRPILGVIGWPDGGELYAAQKGAGAFRYSGGRWEGIRASDAGEIGRSKAVGSRHHLSEREKEAMARLGVGSFEGVGSSLKACRIACGEADLYFTYTDKMCEWDSAASSCIVAEAGGDDHRYKRRHDHVQPQRCEASGRDGHEQRRPA</sequence>
<dbReference type="PROSITE" id="PS00630">
    <property type="entry name" value="IMP_2"/>
    <property type="match status" value="1"/>
</dbReference>
<keyword evidence="1" id="KW-0479">Metal-binding</keyword>
<feature type="region of interest" description="Disordered" evidence="2">
    <location>
        <begin position="234"/>
        <end position="260"/>
    </location>
</feature>
<protein>
    <submittedName>
        <fullName evidence="3">3'-phosphoadenosine 5'-phosphosulfate (PAPS) 3'-phosphatase</fullName>
    </submittedName>
</protein>
<dbReference type="SUPFAM" id="SSF56655">
    <property type="entry name" value="Carbohydrate phosphatase"/>
    <property type="match status" value="1"/>
</dbReference>
<feature type="binding site" evidence="1">
    <location>
        <position position="71"/>
    </location>
    <ligand>
        <name>Mg(2+)</name>
        <dbReference type="ChEBI" id="CHEBI:18420"/>
        <label>1</label>
        <note>catalytic</note>
    </ligand>
</feature>
<dbReference type="PANTHER" id="PTHR43028:SF5">
    <property type="entry name" value="3'(2'),5'-BISPHOSPHATE NUCLEOTIDASE 1"/>
    <property type="match status" value="1"/>
</dbReference>
<dbReference type="PANTHER" id="PTHR43028">
    <property type="entry name" value="3'(2'),5'-BISPHOSPHATE NUCLEOTIDASE 1"/>
    <property type="match status" value="1"/>
</dbReference>
<reference evidence="3 4" key="1">
    <citation type="journal article" date="2006" name="Proc. Natl. Acad. Sci. U.S.A.">
        <title>Genomic analysis of the uncultivated marine crenarchaeote Cenarchaeum symbiosum.</title>
        <authorList>
            <person name="Hallam S.J."/>
            <person name="Konstantinidis K.T."/>
            <person name="Putnam N."/>
            <person name="Schleper C."/>
            <person name="Watanabe Y."/>
            <person name="Sugahara J."/>
            <person name="Preston C."/>
            <person name="de la Torre J."/>
            <person name="Richardson P.M."/>
            <person name="DeLong E.F."/>
        </authorList>
    </citation>
    <scope>NUCLEOTIDE SEQUENCE [LARGE SCALE GENOMIC DNA]</scope>
    <source>
        <strain evidence="4">A</strain>
    </source>
</reference>
<dbReference type="HOGENOM" id="CLU_044118_3_0_2"/>
<dbReference type="KEGG" id="csy:CENSYa_1881"/>
<dbReference type="PATRIC" id="fig|414004.10.peg.1717"/>
<comment type="cofactor">
    <cofactor evidence="1">
        <name>Mg(2+)</name>
        <dbReference type="ChEBI" id="CHEBI:18420"/>
    </cofactor>
</comment>
<evidence type="ECO:0000256" key="2">
    <source>
        <dbReference type="SAM" id="MobiDB-lite"/>
    </source>
</evidence>
<dbReference type="CDD" id="cd01638">
    <property type="entry name" value="CysQ"/>
    <property type="match status" value="1"/>
</dbReference>
<dbReference type="Gene3D" id="3.30.540.10">
    <property type="entry name" value="Fructose-1,6-Bisphosphatase, subunit A, domain 1"/>
    <property type="match status" value="1"/>
</dbReference>
<keyword evidence="4" id="KW-1185">Reference proteome</keyword>
<feature type="binding site" evidence="1">
    <location>
        <position position="92"/>
    </location>
    <ligand>
        <name>Mg(2+)</name>
        <dbReference type="ChEBI" id="CHEBI:18420"/>
        <label>1</label>
        <note>catalytic</note>
    </ligand>
</feature>
<evidence type="ECO:0000256" key="1">
    <source>
        <dbReference type="PIRSR" id="PIRSR600760-2"/>
    </source>
</evidence>
<evidence type="ECO:0000313" key="3">
    <source>
        <dbReference type="EMBL" id="ABK78490.1"/>
    </source>
</evidence>
<feature type="binding site" evidence="1">
    <location>
        <position position="91"/>
    </location>
    <ligand>
        <name>Mg(2+)</name>
        <dbReference type="ChEBI" id="CHEBI:18420"/>
        <label>1</label>
        <note>catalytic</note>
    </ligand>
</feature>
<dbReference type="Gene3D" id="3.40.190.80">
    <property type="match status" value="1"/>
</dbReference>
<name>A0RYS3_CENSY</name>
<dbReference type="Proteomes" id="UP000000758">
    <property type="component" value="Chromosome"/>
</dbReference>
<proteinExistence type="predicted"/>
<organism evidence="3 4">
    <name type="scientific">Cenarchaeum symbiosum (strain A)</name>
    <dbReference type="NCBI Taxonomy" id="414004"/>
    <lineage>
        <taxon>Archaea</taxon>
        <taxon>Nitrososphaerota</taxon>
        <taxon>Candidatus Cenarchaeales</taxon>
        <taxon>Candidatus Cenarchaeaceae</taxon>
        <taxon>Candidatus Cenarchaeum</taxon>
    </lineage>
</organism>
<dbReference type="Pfam" id="PF00459">
    <property type="entry name" value="Inositol_P"/>
    <property type="match status" value="1"/>
</dbReference>
<dbReference type="InterPro" id="IPR020550">
    <property type="entry name" value="Inositol_monophosphatase_CS"/>
</dbReference>
<dbReference type="EnsemblBacteria" id="ABK78490">
    <property type="protein sequence ID" value="ABK78490"/>
    <property type="gene ID" value="CENSYa_1881"/>
</dbReference>
<feature type="binding site" evidence="1">
    <location>
        <position position="216"/>
    </location>
    <ligand>
        <name>Mg(2+)</name>
        <dbReference type="ChEBI" id="CHEBI:18420"/>
        <label>1</label>
        <note>catalytic</note>
    </ligand>
</feature>
<feature type="compositionally biased region" description="Basic and acidic residues" evidence="2">
    <location>
        <begin position="248"/>
        <end position="260"/>
    </location>
</feature>
<dbReference type="STRING" id="414004.CENSYa_1881"/>
<keyword evidence="1" id="KW-0460">Magnesium</keyword>
<dbReference type="GO" id="GO:0046872">
    <property type="term" value="F:metal ion binding"/>
    <property type="evidence" value="ECO:0007669"/>
    <property type="project" value="UniProtKB-KW"/>
</dbReference>
<dbReference type="GO" id="GO:0046854">
    <property type="term" value="P:phosphatidylinositol phosphate biosynthetic process"/>
    <property type="evidence" value="ECO:0007669"/>
    <property type="project" value="InterPro"/>
</dbReference>
<dbReference type="EMBL" id="DP000238">
    <property type="protein sequence ID" value="ABK78490.1"/>
    <property type="molecule type" value="Genomic_DNA"/>
</dbReference>
<dbReference type="AlphaFoldDB" id="A0RYS3"/>
<feature type="binding site" evidence="1">
    <location>
        <position position="89"/>
    </location>
    <ligand>
        <name>Mg(2+)</name>
        <dbReference type="ChEBI" id="CHEBI:18420"/>
        <label>1</label>
        <note>catalytic</note>
    </ligand>
</feature>